<organism evidence="1 2">
    <name type="scientific">Miscanthus lutarioriparius</name>
    <dbReference type="NCBI Taxonomy" id="422564"/>
    <lineage>
        <taxon>Eukaryota</taxon>
        <taxon>Viridiplantae</taxon>
        <taxon>Streptophyta</taxon>
        <taxon>Embryophyta</taxon>
        <taxon>Tracheophyta</taxon>
        <taxon>Spermatophyta</taxon>
        <taxon>Magnoliopsida</taxon>
        <taxon>Liliopsida</taxon>
        <taxon>Poales</taxon>
        <taxon>Poaceae</taxon>
        <taxon>PACMAD clade</taxon>
        <taxon>Panicoideae</taxon>
        <taxon>Andropogonodae</taxon>
        <taxon>Andropogoneae</taxon>
        <taxon>Saccharinae</taxon>
        <taxon>Miscanthus</taxon>
    </lineage>
</organism>
<dbReference type="OrthoDB" id="657918at2759"/>
<comment type="caution">
    <text evidence="1">The sequence shown here is derived from an EMBL/GenBank/DDBJ whole genome shotgun (WGS) entry which is preliminary data.</text>
</comment>
<keyword evidence="2" id="KW-1185">Reference proteome</keyword>
<dbReference type="SUPFAM" id="SSF54001">
    <property type="entry name" value="Cysteine proteinases"/>
    <property type="match status" value="1"/>
</dbReference>
<reference evidence="1" key="1">
    <citation type="submission" date="2020-10" db="EMBL/GenBank/DDBJ databases">
        <authorList>
            <person name="Han B."/>
            <person name="Lu T."/>
            <person name="Zhao Q."/>
            <person name="Huang X."/>
            <person name="Zhao Y."/>
        </authorList>
    </citation>
    <scope>NUCLEOTIDE SEQUENCE</scope>
</reference>
<name>A0A811RM82_9POAL</name>
<evidence type="ECO:0000313" key="2">
    <source>
        <dbReference type="Proteomes" id="UP000604825"/>
    </source>
</evidence>
<protein>
    <submittedName>
        <fullName evidence="1">Uncharacterized protein</fullName>
    </submittedName>
</protein>
<sequence>MADRSNYFRVVEESTLAAQGHKGFEPSFISTANINLLEEFLVFCKSKKMNEANGVPREVNGVCNDQDKANDESMGFREKLTMYFGDFLPENNASESKEAIKSGDGNSMKNPILVLDTPLAMAHSNSQSRNVPIMNKKAKLESRANQLLNAPKACPDVEVLGAPSVRDRCMQLGKLTDGLYNRRTFGAMRAPPTIDEEKLTGVSPEVSVAVSRPQDHITGGHRFSITDEEKCFCNIIYRLAHSQWSCMKAVEFAKTKTSVTCCSSGQSVQPMDKVDNFFVDVMCRKFFEDQHPRQSKKHFFYPKVGGCLYTYNCDYDIDTVKNCFLGANSAYKLHFVDCGIYALKFMELWDRNIDLTRMIDQSDIPNIRVKLAVDLFFSKANCIDKSLVLNLYEQGVDPRVCT</sequence>
<dbReference type="EMBL" id="CAJGYO010000016">
    <property type="protein sequence ID" value="CAD6271090.1"/>
    <property type="molecule type" value="Genomic_DNA"/>
</dbReference>
<dbReference type="InterPro" id="IPR038765">
    <property type="entry name" value="Papain-like_cys_pep_sf"/>
</dbReference>
<dbReference type="Proteomes" id="UP000604825">
    <property type="component" value="Unassembled WGS sequence"/>
</dbReference>
<proteinExistence type="predicted"/>
<dbReference type="AlphaFoldDB" id="A0A811RM82"/>
<gene>
    <name evidence="1" type="ORF">NCGR_LOCUS54377</name>
</gene>
<accession>A0A811RM82</accession>
<evidence type="ECO:0000313" key="1">
    <source>
        <dbReference type="EMBL" id="CAD6271090.1"/>
    </source>
</evidence>
<dbReference type="Gene3D" id="3.40.395.10">
    <property type="entry name" value="Adenoviral Proteinase, Chain A"/>
    <property type="match status" value="1"/>
</dbReference>